<evidence type="ECO:0000313" key="2">
    <source>
        <dbReference type="Proteomes" id="UP000735302"/>
    </source>
</evidence>
<name>A0AAV4DBQ2_9GAST</name>
<dbReference type="Proteomes" id="UP000735302">
    <property type="component" value="Unassembled WGS sequence"/>
</dbReference>
<organism evidence="1 2">
    <name type="scientific">Plakobranchus ocellatus</name>
    <dbReference type="NCBI Taxonomy" id="259542"/>
    <lineage>
        <taxon>Eukaryota</taxon>
        <taxon>Metazoa</taxon>
        <taxon>Spiralia</taxon>
        <taxon>Lophotrochozoa</taxon>
        <taxon>Mollusca</taxon>
        <taxon>Gastropoda</taxon>
        <taxon>Heterobranchia</taxon>
        <taxon>Euthyneura</taxon>
        <taxon>Panpulmonata</taxon>
        <taxon>Sacoglossa</taxon>
        <taxon>Placobranchoidea</taxon>
        <taxon>Plakobranchidae</taxon>
        <taxon>Plakobranchus</taxon>
    </lineage>
</organism>
<protein>
    <submittedName>
        <fullName evidence="1">Uncharacterized protein</fullName>
    </submittedName>
</protein>
<reference evidence="1 2" key="1">
    <citation type="journal article" date="2021" name="Elife">
        <title>Chloroplast acquisition without the gene transfer in kleptoplastic sea slugs, Plakobranchus ocellatus.</title>
        <authorList>
            <person name="Maeda T."/>
            <person name="Takahashi S."/>
            <person name="Yoshida T."/>
            <person name="Shimamura S."/>
            <person name="Takaki Y."/>
            <person name="Nagai Y."/>
            <person name="Toyoda A."/>
            <person name="Suzuki Y."/>
            <person name="Arimoto A."/>
            <person name="Ishii H."/>
            <person name="Satoh N."/>
            <person name="Nishiyama T."/>
            <person name="Hasebe M."/>
            <person name="Maruyama T."/>
            <person name="Minagawa J."/>
            <person name="Obokata J."/>
            <person name="Shigenobu S."/>
        </authorList>
    </citation>
    <scope>NUCLEOTIDE SEQUENCE [LARGE SCALE GENOMIC DNA]</scope>
</reference>
<evidence type="ECO:0000313" key="1">
    <source>
        <dbReference type="EMBL" id="GFO41687.1"/>
    </source>
</evidence>
<proteinExistence type="predicted"/>
<accession>A0AAV4DBQ2</accession>
<keyword evidence="2" id="KW-1185">Reference proteome</keyword>
<gene>
    <name evidence="1" type="ORF">PoB_006819200</name>
</gene>
<dbReference type="AlphaFoldDB" id="A0AAV4DBQ2"/>
<sequence>MLLTGCKQTDNQADIELGCGGAYYPACNAISCLIGKQEQEAIKRKTQEGGAPDKAKMAEACSEWGGATISHSYSNEQSAILTPMTPYFLQTETSGSLLT</sequence>
<comment type="caution">
    <text evidence="1">The sequence shown here is derived from an EMBL/GenBank/DDBJ whole genome shotgun (WGS) entry which is preliminary data.</text>
</comment>
<dbReference type="EMBL" id="BLXT01007705">
    <property type="protein sequence ID" value="GFO41687.1"/>
    <property type="molecule type" value="Genomic_DNA"/>
</dbReference>